<dbReference type="Gene3D" id="1.10.287.950">
    <property type="entry name" value="Methyl-accepting chemotaxis protein"/>
    <property type="match status" value="1"/>
</dbReference>
<evidence type="ECO:0000259" key="5">
    <source>
        <dbReference type="PROSITE" id="PS50111"/>
    </source>
</evidence>
<dbReference type="InterPro" id="IPR004089">
    <property type="entry name" value="MCPsignal_dom"/>
</dbReference>
<dbReference type="GO" id="GO:0007165">
    <property type="term" value="P:signal transduction"/>
    <property type="evidence" value="ECO:0007669"/>
    <property type="project" value="UniProtKB-KW"/>
</dbReference>
<sequence>MFGNKYKEQLQRTLEENKLLKAKLQEMTEKNKSLEEALQATQTQNSDTGDCIGTFRNMTLSLAKGCGVNLKVLQDDFGKSIDLLYNARRIAEENKQNTSETQNTLVEGLSSMGARLSEFGDMITQVQNDFTAISGVIALITDISDQTNLLALNAAIEAARAGEHGRGFAVVADEVRKLAERTQKATKEIEMNIQVVKQNFSEVQTSTEHIIKDMETLGAQNDTLEKINCSADEIYNDTYQILVTTFIGLVKLDHLLFKTNGYRAIFNEDLEAKFVGHHDCRLGKWYDSGNGKQFFSMLPSYAKLEPFHKEVHDNIIAAHEILKQHGNTRDCLDQIYDYFKKAEEASDGVVLCLDNLVQEKLSSLS</sequence>
<name>A0A2N3PI48_9HELI</name>
<accession>A0A2N3PI48</accession>
<dbReference type="OrthoDB" id="9765597at2"/>
<evidence type="ECO:0000256" key="4">
    <source>
        <dbReference type="SAM" id="Coils"/>
    </source>
</evidence>
<keyword evidence="4" id="KW-0175">Coiled coil</keyword>
<evidence type="ECO:0000313" key="7">
    <source>
        <dbReference type="Proteomes" id="UP000233350"/>
    </source>
</evidence>
<dbReference type="Pfam" id="PF13682">
    <property type="entry name" value="CZB"/>
    <property type="match status" value="1"/>
</dbReference>
<evidence type="ECO:0000256" key="3">
    <source>
        <dbReference type="PROSITE-ProRule" id="PRU00284"/>
    </source>
</evidence>
<dbReference type="GO" id="GO:0006935">
    <property type="term" value="P:chemotaxis"/>
    <property type="evidence" value="ECO:0007669"/>
    <property type="project" value="InterPro"/>
</dbReference>
<evidence type="ECO:0000256" key="2">
    <source>
        <dbReference type="ARBA" id="ARBA00029447"/>
    </source>
</evidence>
<gene>
    <name evidence="6" type="ORF">BCM31_03130</name>
</gene>
<dbReference type="AlphaFoldDB" id="A0A2N3PI48"/>
<dbReference type="PROSITE" id="PS50111">
    <property type="entry name" value="CHEMOTAXIS_TRANSDUC_2"/>
    <property type="match status" value="1"/>
</dbReference>
<dbReference type="GO" id="GO:0016020">
    <property type="term" value="C:membrane"/>
    <property type="evidence" value="ECO:0007669"/>
    <property type="project" value="InterPro"/>
</dbReference>
<keyword evidence="7" id="KW-1185">Reference proteome</keyword>
<proteinExistence type="inferred from homology"/>
<feature type="domain" description="Methyl-accepting transducer" evidence="5">
    <location>
        <begin position="86"/>
        <end position="202"/>
    </location>
</feature>
<dbReference type="InterPro" id="IPR025991">
    <property type="entry name" value="Chemoreceptor_zinc-bind_dom"/>
</dbReference>
<dbReference type="Pfam" id="PF00015">
    <property type="entry name" value="MCPsignal"/>
    <property type="match status" value="1"/>
</dbReference>
<dbReference type="STRING" id="556267.HWAG_00891"/>
<comment type="similarity">
    <text evidence="2">Belongs to the methyl-accepting chemotaxis (MCP) protein family.</text>
</comment>
<dbReference type="Gene3D" id="1.20.120.30">
    <property type="entry name" value="Aspartate receptor, ligand-binding domain"/>
    <property type="match status" value="1"/>
</dbReference>
<comment type="caution">
    <text evidence="6">The sequence shown here is derived from an EMBL/GenBank/DDBJ whole genome shotgun (WGS) entry which is preliminary data.</text>
</comment>
<dbReference type="GO" id="GO:0004888">
    <property type="term" value="F:transmembrane signaling receptor activity"/>
    <property type="evidence" value="ECO:0007669"/>
    <property type="project" value="InterPro"/>
</dbReference>
<dbReference type="SUPFAM" id="SSF58104">
    <property type="entry name" value="Methyl-accepting chemotaxis protein (MCP) signaling domain"/>
    <property type="match status" value="1"/>
</dbReference>
<dbReference type="PANTHER" id="PTHR32089">
    <property type="entry name" value="METHYL-ACCEPTING CHEMOTAXIS PROTEIN MCPB"/>
    <property type="match status" value="1"/>
</dbReference>
<dbReference type="PANTHER" id="PTHR32089:SF112">
    <property type="entry name" value="LYSOZYME-LIKE PROTEIN-RELATED"/>
    <property type="match status" value="1"/>
</dbReference>
<reference evidence="6 7" key="1">
    <citation type="submission" date="2016-07" db="EMBL/GenBank/DDBJ databases">
        <title>Detection of Helicobacter winghamensis from caecal content of red fox (Vulpes vulpes).</title>
        <authorList>
            <person name="Zanoni R.G."/>
            <person name="Florio D."/>
            <person name="Caffara M."/>
            <person name="Renzi M."/>
            <person name="Parisi A."/>
            <person name="Pasquali F."/>
            <person name="Manfreda G."/>
        </authorList>
    </citation>
    <scope>NUCLEOTIDE SEQUENCE [LARGE SCALE GENOMIC DNA]</scope>
    <source>
        <strain evidence="6 7">295_13</strain>
    </source>
</reference>
<feature type="coiled-coil region" evidence="4">
    <location>
        <begin position="3"/>
        <end position="44"/>
    </location>
</feature>
<dbReference type="Proteomes" id="UP000233350">
    <property type="component" value="Unassembled WGS sequence"/>
</dbReference>
<dbReference type="EMBL" id="MBPK01000043">
    <property type="protein sequence ID" value="PKT80351.1"/>
    <property type="molecule type" value="Genomic_DNA"/>
</dbReference>
<dbReference type="PRINTS" id="PR00260">
    <property type="entry name" value="CHEMTRNSDUCR"/>
</dbReference>
<keyword evidence="1 3" id="KW-0807">Transducer</keyword>
<dbReference type="SMART" id="SM00283">
    <property type="entry name" value="MA"/>
    <property type="match status" value="1"/>
</dbReference>
<organism evidence="6 7">
    <name type="scientific">Helicobacter winghamensis</name>
    <dbReference type="NCBI Taxonomy" id="157268"/>
    <lineage>
        <taxon>Bacteria</taxon>
        <taxon>Pseudomonadati</taxon>
        <taxon>Campylobacterota</taxon>
        <taxon>Epsilonproteobacteria</taxon>
        <taxon>Campylobacterales</taxon>
        <taxon>Helicobacteraceae</taxon>
        <taxon>Helicobacter</taxon>
    </lineage>
</organism>
<dbReference type="InterPro" id="IPR004090">
    <property type="entry name" value="Chemotax_Me-accpt_rcpt"/>
</dbReference>
<protein>
    <submittedName>
        <fullName evidence="6">Chemotaxis protein</fullName>
    </submittedName>
</protein>
<evidence type="ECO:0000256" key="1">
    <source>
        <dbReference type="ARBA" id="ARBA00023224"/>
    </source>
</evidence>
<evidence type="ECO:0000313" key="6">
    <source>
        <dbReference type="EMBL" id="PKT80351.1"/>
    </source>
</evidence>